<dbReference type="AlphaFoldDB" id="A0A1F4Q4K9"/>
<protein>
    <submittedName>
        <fullName evidence="2">Uncharacterized protein</fullName>
    </submittedName>
</protein>
<dbReference type="Proteomes" id="UP000178724">
    <property type="component" value="Unassembled WGS sequence"/>
</dbReference>
<name>A0A1F4Q4K9_UNCSA</name>
<sequence length="77" mass="8103">MDVNNLNSIGGSSIQSENSSDGDAISILSELDNRASQTMNKLDGFEKYLGNDLPAVETDNSAGINFALHGSQVSTLI</sequence>
<evidence type="ECO:0000256" key="1">
    <source>
        <dbReference type="SAM" id="MobiDB-lite"/>
    </source>
</evidence>
<evidence type="ECO:0000313" key="3">
    <source>
        <dbReference type="Proteomes" id="UP000178724"/>
    </source>
</evidence>
<accession>A0A1F4Q4K9</accession>
<evidence type="ECO:0000313" key="2">
    <source>
        <dbReference type="EMBL" id="OGB90898.1"/>
    </source>
</evidence>
<reference evidence="2 3" key="1">
    <citation type="journal article" date="2016" name="Nat. Commun.">
        <title>Thousands of microbial genomes shed light on interconnected biogeochemical processes in an aquifer system.</title>
        <authorList>
            <person name="Anantharaman K."/>
            <person name="Brown C.T."/>
            <person name="Hug L.A."/>
            <person name="Sharon I."/>
            <person name="Castelle C.J."/>
            <person name="Probst A.J."/>
            <person name="Thomas B.C."/>
            <person name="Singh A."/>
            <person name="Wilkins M.J."/>
            <person name="Karaoz U."/>
            <person name="Brodie E.L."/>
            <person name="Williams K.H."/>
            <person name="Hubbard S.S."/>
            <person name="Banfield J.F."/>
        </authorList>
    </citation>
    <scope>NUCLEOTIDE SEQUENCE [LARGE SCALE GENOMIC DNA]</scope>
</reference>
<comment type="caution">
    <text evidence="2">The sequence shown here is derived from an EMBL/GenBank/DDBJ whole genome shotgun (WGS) entry which is preliminary data.</text>
</comment>
<proteinExistence type="predicted"/>
<organism evidence="2 3">
    <name type="scientific">candidate division WOR-1 bacterium RIFCSPHIGHO2_01_FULL_53_15</name>
    <dbReference type="NCBI Taxonomy" id="1802564"/>
    <lineage>
        <taxon>Bacteria</taxon>
        <taxon>Bacillati</taxon>
        <taxon>Saganbacteria</taxon>
    </lineage>
</organism>
<dbReference type="EMBL" id="METM01000003">
    <property type="protein sequence ID" value="OGB90898.1"/>
    <property type="molecule type" value="Genomic_DNA"/>
</dbReference>
<gene>
    <name evidence="2" type="ORF">A2625_07655</name>
</gene>
<feature type="region of interest" description="Disordered" evidence="1">
    <location>
        <begin position="1"/>
        <end position="21"/>
    </location>
</feature>